<reference evidence="2" key="1">
    <citation type="submission" date="2017-05" db="EMBL/GenBank/DDBJ databases">
        <authorList>
            <person name="Kirkegaard R."/>
            <person name="Mcilroy J S."/>
        </authorList>
    </citation>
    <scope>NUCLEOTIDE SEQUENCE [LARGE SCALE GENOMIC DNA]</scope>
</reference>
<protein>
    <submittedName>
        <fullName evidence="1">Uncharacterized protein</fullName>
    </submittedName>
</protein>
<accession>A0A1Y6K423</accession>
<dbReference type="EMBL" id="LT859958">
    <property type="protein sequence ID" value="SMX54435.1"/>
    <property type="molecule type" value="Genomic_DNA"/>
</dbReference>
<sequence>MNLVGYDGAISIGLEDPLGL</sequence>
<gene>
    <name evidence="1" type="ORF">CFX1CAM_1370</name>
</gene>
<proteinExistence type="predicted"/>
<dbReference type="Proteomes" id="UP000195514">
    <property type="component" value="Chromosome I"/>
</dbReference>
<evidence type="ECO:0000313" key="2">
    <source>
        <dbReference type="Proteomes" id="UP000195514"/>
    </source>
</evidence>
<name>A0A1Y6K423_9CHLR</name>
<dbReference type="KEGG" id="abat:CFX1CAM_1370"/>
<organism evidence="1 2">
    <name type="scientific">Candidatus Brevifilum fermentans</name>
    <dbReference type="NCBI Taxonomy" id="1986204"/>
    <lineage>
        <taxon>Bacteria</taxon>
        <taxon>Bacillati</taxon>
        <taxon>Chloroflexota</taxon>
        <taxon>Anaerolineae</taxon>
        <taxon>Anaerolineales</taxon>
        <taxon>Anaerolineaceae</taxon>
        <taxon>Candidatus Brevifilum</taxon>
    </lineage>
</organism>
<evidence type="ECO:0000313" key="1">
    <source>
        <dbReference type="EMBL" id="SMX54435.1"/>
    </source>
</evidence>
<dbReference type="AlphaFoldDB" id="A0A1Y6K423"/>
<keyword evidence="2" id="KW-1185">Reference proteome</keyword>